<dbReference type="AlphaFoldDB" id="A0A1H3U899"/>
<keyword evidence="1" id="KW-0472">Membrane</keyword>
<evidence type="ECO:0000256" key="1">
    <source>
        <dbReference type="SAM" id="Phobius"/>
    </source>
</evidence>
<evidence type="ECO:0000313" key="3">
    <source>
        <dbReference type="Proteomes" id="UP000199632"/>
    </source>
</evidence>
<reference evidence="3" key="1">
    <citation type="submission" date="2016-10" db="EMBL/GenBank/DDBJ databases">
        <authorList>
            <person name="Varghese N."/>
            <person name="Submissions S."/>
        </authorList>
    </citation>
    <scope>NUCLEOTIDE SEQUENCE [LARGE SCALE GENOMIC DNA]</scope>
    <source>
        <strain evidence="3">DSM 44718</strain>
    </source>
</reference>
<dbReference type="EMBL" id="FNQB01000004">
    <property type="protein sequence ID" value="SDZ58662.1"/>
    <property type="molecule type" value="Genomic_DNA"/>
</dbReference>
<evidence type="ECO:0008006" key="4">
    <source>
        <dbReference type="Google" id="ProtNLM"/>
    </source>
</evidence>
<keyword evidence="1" id="KW-1133">Transmembrane helix</keyword>
<organism evidence="2 3">
    <name type="scientific">Asanoa ishikariensis</name>
    <dbReference type="NCBI Taxonomy" id="137265"/>
    <lineage>
        <taxon>Bacteria</taxon>
        <taxon>Bacillati</taxon>
        <taxon>Actinomycetota</taxon>
        <taxon>Actinomycetes</taxon>
        <taxon>Micromonosporales</taxon>
        <taxon>Micromonosporaceae</taxon>
        <taxon>Asanoa</taxon>
    </lineage>
</organism>
<name>A0A1H3U899_9ACTN</name>
<gene>
    <name evidence="2" type="ORF">SAMN05421684_6744</name>
</gene>
<dbReference type="OrthoDB" id="3405970at2"/>
<accession>A0A1H3U899</accession>
<protein>
    <recommendedName>
        <fullName evidence="4">PknH-like extracellular domain-containing protein</fullName>
    </recommendedName>
</protein>
<feature type="transmembrane region" description="Helical" evidence="1">
    <location>
        <begin position="40"/>
        <end position="62"/>
    </location>
</feature>
<keyword evidence="3" id="KW-1185">Reference proteome</keyword>
<sequence>MPDQVDELFARFRAGPPLAVPAGADAARQVSRRRRRSRTAAAGVLTAVAVGLPSVGFAVGVFDRPPAVSGPPTSPSPSTAPPDQVAEPDGLGAAVMLRESDLPAGYHRVPLYLIGSSRTLGHYAGGCAFPRSAGVNPLGKWMLEESYERGGDDDLYQVTERMDSSAATEAWLDALPDQLSSHCPRVRFTVVDTGFAGAGSTLIRVTANKGETNFYVFVRQGSLITQLWQRQQTDVAALRELGRVAADRLCEGTPTC</sequence>
<evidence type="ECO:0000313" key="2">
    <source>
        <dbReference type="EMBL" id="SDZ58662.1"/>
    </source>
</evidence>
<keyword evidence="1" id="KW-0812">Transmembrane</keyword>
<dbReference type="RefSeq" id="WP_090801059.1">
    <property type="nucleotide sequence ID" value="NZ_BOND01000006.1"/>
</dbReference>
<dbReference type="Proteomes" id="UP000199632">
    <property type="component" value="Unassembled WGS sequence"/>
</dbReference>
<dbReference type="STRING" id="137265.SAMN05421684_6744"/>
<proteinExistence type="predicted"/>